<dbReference type="OrthoDB" id="9794382at2"/>
<evidence type="ECO:0000259" key="1">
    <source>
        <dbReference type="PROSITE" id="PS50851"/>
    </source>
</evidence>
<dbReference type="Proteomes" id="UP000285120">
    <property type="component" value="Unassembled WGS sequence"/>
</dbReference>
<evidence type="ECO:0000313" key="2">
    <source>
        <dbReference type="EMBL" id="RKD75653.1"/>
    </source>
</evidence>
<reference evidence="2 3" key="1">
    <citation type="submission" date="2018-09" db="EMBL/GenBank/DDBJ databases">
        <title>Genomic Encyclopedia of Archaeal and Bacterial Type Strains, Phase II (KMG-II): from individual species to whole genera.</title>
        <authorList>
            <person name="Goeker M."/>
        </authorList>
    </citation>
    <scope>NUCLEOTIDE SEQUENCE [LARGE SCALE GENOMIC DNA]</scope>
    <source>
        <strain evidence="2 3">DSM 17008</strain>
    </source>
</reference>
<dbReference type="GO" id="GO:0005829">
    <property type="term" value="C:cytosol"/>
    <property type="evidence" value="ECO:0007669"/>
    <property type="project" value="TreeGrafter"/>
</dbReference>
<comment type="caution">
    <text evidence="2">The sequence shown here is derived from an EMBL/GenBank/DDBJ whole genome shotgun (WGS) entry which is preliminary data.</text>
</comment>
<dbReference type="RefSeq" id="WP_120192516.1">
    <property type="nucleotide sequence ID" value="NZ_RAPK01000007.1"/>
</dbReference>
<dbReference type="GO" id="GO:0007165">
    <property type="term" value="P:signal transduction"/>
    <property type="evidence" value="ECO:0007669"/>
    <property type="project" value="InterPro"/>
</dbReference>
<evidence type="ECO:0000313" key="3">
    <source>
        <dbReference type="Proteomes" id="UP000285120"/>
    </source>
</evidence>
<dbReference type="Pfam" id="PF01584">
    <property type="entry name" value="CheW"/>
    <property type="match status" value="1"/>
</dbReference>
<dbReference type="SUPFAM" id="SSF50341">
    <property type="entry name" value="CheW-like"/>
    <property type="match status" value="1"/>
</dbReference>
<dbReference type="SMART" id="SM00260">
    <property type="entry name" value="CheW"/>
    <property type="match status" value="1"/>
</dbReference>
<dbReference type="InterPro" id="IPR002545">
    <property type="entry name" value="CheW-lke_dom"/>
</dbReference>
<dbReference type="InterPro" id="IPR039315">
    <property type="entry name" value="CheW"/>
</dbReference>
<dbReference type="InterPro" id="IPR036061">
    <property type="entry name" value="CheW-like_dom_sf"/>
</dbReference>
<accession>A0A419V6N9</accession>
<organism evidence="2 3">
    <name type="scientific">Sinobaca qinghaiensis</name>
    <dbReference type="NCBI Taxonomy" id="342944"/>
    <lineage>
        <taxon>Bacteria</taxon>
        <taxon>Bacillati</taxon>
        <taxon>Bacillota</taxon>
        <taxon>Bacilli</taxon>
        <taxon>Bacillales</taxon>
        <taxon>Sporolactobacillaceae</taxon>
        <taxon>Sinobaca</taxon>
    </lineage>
</organism>
<keyword evidence="3" id="KW-1185">Reference proteome</keyword>
<dbReference type="PANTHER" id="PTHR22617:SF23">
    <property type="entry name" value="CHEMOTAXIS PROTEIN CHEW"/>
    <property type="match status" value="1"/>
</dbReference>
<dbReference type="Gene3D" id="2.30.30.40">
    <property type="entry name" value="SH3 Domains"/>
    <property type="match status" value="1"/>
</dbReference>
<sequence>MEPEQLEHTEEAVLTKVIVFQLNEEEFAIDVRRIQSIEKVKSITRIPGSAAAIVGVMNLRGIITPVIEVRTLFQIQGREMDEHTRILVLVREEYEAGLIVDGANDVMDIDLNRMEAPPESSGHRKNEYVDGVIMVDGRLITVLDLDKLITPLIK</sequence>
<feature type="domain" description="CheW-like" evidence="1">
    <location>
        <begin position="14"/>
        <end position="154"/>
    </location>
</feature>
<proteinExistence type="predicted"/>
<dbReference type="EMBL" id="RAPK01000007">
    <property type="protein sequence ID" value="RKD75653.1"/>
    <property type="molecule type" value="Genomic_DNA"/>
</dbReference>
<dbReference type="PROSITE" id="PS50851">
    <property type="entry name" value="CHEW"/>
    <property type="match status" value="1"/>
</dbReference>
<dbReference type="Gene3D" id="2.40.50.180">
    <property type="entry name" value="CheA-289, Domain 4"/>
    <property type="match status" value="1"/>
</dbReference>
<dbReference type="PANTHER" id="PTHR22617">
    <property type="entry name" value="CHEMOTAXIS SENSOR HISTIDINE KINASE-RELATED"/>
    <property type="match status" value="1"/>
</dbReference>
<dbReference type="GO" id="GO:0006935">
    <property type="term" value="P:chemotaxis"/>
    <property type="evidence" value="ECO:0007669"/>
    <property type="project" value="InterPro"/>
</dbReference>
<protein>
    <submittedName>
        <fullName evidence="2">Purine-binding chemotaxis protein CheW</fullName>
    </submittedName>
</protein>
<gene>
    <name evidence="2" type="ORF">ATL39_1354</name>
</gene>
<dbReference type="AlphaFoldDB" id="A0A419V6N9"/>
<name>A0A419V6N9_9BACL</name>